<feature type="binding site" evidence="4">
    <location>
        <position position="94"/>
    </location>
    <ligand>
        <name>Mg(2+)</name>
        <dbReference type="ChEBI" id="CHEBI:18420"/>
        <label>1</label>
        <note>catalytic</note>
    </ligand>
</feature>
<evidence type="ECO:0000313" key="6">
    <source>
        <dbReference type="EMBL" id="CAF1677303.1"/>
    </source>
</evidence>
<dbReference type="Proteomes" id="UP000663870">
    <property type="component" value="Unassembled WGS sequence"/>
</dbReference>
<dbReference type="PANTHER" id="PTHR20854:SF25">
    <property type="entry name" value="INOSITOL-1-MONOPHOSPHATASE"/>
    <property type="match status" value="1"/>
</dbReference>
<dbReference type="Pfam" id="PF00459">
    <property type="entry name" value="Inositol_P"/>
    <property type="match status" value="1"/>
</dbReference>
<dbReference type="PRINTS" id="PR00377">
    <property type="entry name" value="IMPHPHTASES"/>
</dbReference>
<evidence type="ECO:0000256" key="3">
    <source>
        <dbReference type="ARBA" id="ARBA00022842"/>
    </source>
</evidence>
<evidence type="ECO:0000256" key="1">
    <source>
        <dbReference type="ARBA" id="ARBA00009759"/>
    </source>
</evidence>
<comment type="cofactor">
    <cofactor evidence="4">
        <name>Mg(2+)</name>
        <dbReference type="ChEBI" id="CHEBI:18420"/>
    </cofactor>
</comment>
<dbReference type="GO" id="GO:0006020">
    <property type="term" value="P:inositol metabolic process"/>
    <property type="evidence" value="ECO:0007669"/>
    <property type="project" value="TreeGrafter"/>
</dbReference>
<keyword evidence="7" id="KW-1185">Reference proteome</keyword>
<dbReference type="InterPro" id="IPR000760">
    <property type="entry name" value="Inositol_monophosphatase-like"/>
</dbReference>
<feature type="binding site" evidence="4">
    <location>
        <position position="71"/>
    </location>
    <ligand>
        <name>Mg(2+)</name>
        <dbReference type="ChEBI" id="CHEBI:18420"/>
        <label>1</label>
        <note>catalytic</note>
    </ligand>
</feature>
<proteinExistence type="inferred from homology"/>
<organism evidence="6 7">
    <name type="scientific">Rotaria sordida</name>
    <dbReference type="NCBI Taxonomy" id="392033"/>
    <lineage>
        <taxon>Eukaryota</taxon>
        <taxon>Metazoa</taxon>
        <taxon>Spiralia</taxon>
        <taxon>Gnathifera</taxon>
        <taxon>Rotifera</taxon>
        <taxon>Eurotatoria</taxon>
        <taxon>Bdelloidea</taxon>
        <taxon>Philodinida</taxon>
        <taxon>Philodinidae</taxon>
        <taxon>Rotaria</taxon>
    </lineage>
</organism>
<dbReference type="EMBL" id="CAJNOL010017091">
    <property type="protein sequence ID" value="CAF1677303.1"/>
    <property type="molecule type" value="Genomic_DNA"/>
</dbReference>
<dbReference type="Gene3D" id="3.30.540.10">
    <property type="entry name" value="Fructose-1,6-Bisphosphatase, subunit A, domain 1"/>
    <property type="match status" value="1"/>
</dbReference>
<protein>
    <recommendedName>
        <fullName evidence="8">Inositol-phosphate phosphatase</fullName>
    </recommendedName>
</protein>
<comment type="similarity">
    <text evidence="1">Belongs to the inositol monophosphatase superfamily.</text>
</comment>
<reference evidence="6" key="1">
    <citation type="submission" date="2021-02" db="EMBL/GenBank/DDBJ databases">
        <authorList>
            <person name="Nowell W R."/>
        </authorList>
    </citation>
    <scope>NUCLEOTIDE SEQUENCE</scope>
</reference>
<gene>
    <name evidence="6" type="ORF">JXQ802_LOCUS58584</name>
    <name evidence="5" type="ORF">PYM288_LOCUS41950</name>
</gene>
<evidence type="ECO:0000313" key="5">
    <source>
        <dbReference type="EMBL" id="CAF1561615.1"/>
    </source>
</evidence>
<evidence type="ECO:0000256" key="2">
    <source>
        <dbReference type="ARBA" id="ARBA00022723"/>
    </source>
</evidence>
<evidence type="ECO:0008006" key="8">
    <source>
        <dbReference type="Google" id="ProtNLM"/>
    </source>
</evidence>
<dbReference type="EMBL" id="CAJNOH010015178">
    <property type="protein sequence ID" value="CAF1561615.1"/>
    <property type="molecule type" value="Genomic_DNA"/>
</dbReference>
<accession>A0A816GPJ5</accession>
<comment type="caution">
    <text evidence="6">The sequence shown here is derived from an EMBL/GenBank/DDBJ whole genome shotgun (WGS) entry which is preliminary data.</text>
</comment>
<dbReference type="PROSITE" id="PS00629">
    <property type="entry name" value="IMP_1"/>
    <property type="match status" value="1"/>
</dbReference>
<dbReference type="SUPFAM" id="SSF56655">
    <property type="entry name" value="Carbohydrate phosphatase"/>
    <property type="match status" value="1"/>
</dbReference>
<dbReference type="InterPro" id="IPR020583">
    <property type="entry name" value="Inositol_monoP_metal-BS"/>
</dbReference>
<keyword evidence="2 4" id="KW-0479">Metal-binding</keyword>
<feature type="binding site" evidence="4">
    <location>
        <position position="91"/>
    </location>
    <ligand>
        <name>Mg(2+)</name>
        <dbReference type="ChEBI" id="CHEBI:18420"/>
        <label>1</label>
        <note>catalytic</note>
    </ligand>
</feature>
<dbReference type="AlphaFoldDB" id="A0A816GPJ5"/>
<dbReference type="GO" id="GO:0046872">
    <property type="term" value="F:metal ion binding"/>
    <property type="evidence" value="ECO:0007669"/>
    <property type="project" value="UniProtKB-KW"/>
</dbReference>
<dbReference type="GO" id="GO:0008934">
    <property type="term" value="F:inositol monophosphate 1-phosphatase activity"/>
    <property type="evidence" value="ECO:0007669"/>
    <property type="project" value="TreeGrafter"/>
</dbReference>
<name>A0A816GPJ5_9BILA</name>
<dbReference type="Proteomes" id="UP000663854">
    <property type="component" value="Unassembled WGS sequence"/>
</dbReference>
<keyword evidence="3 4" id="KW-0460">Magnesium</keyword>
<sequence length="102" mass="11409">MTAEDIDIYYKTILNLVSLAGKIVCEGFSITKQVKTKDGAADLVTEFDQRVEEVLIKNLREKFPTHKFIGEESTSIGTKTIFSNDPTWIIDPIDGTTNFVHG</sequence>
<evidence type="ECO:0000313" key="7">
    <source>
        <dbReference type="Proteomes" id="UP000663870"/>
    </source>
</evidence>
<evidence type="ECO:0000256" key="4">
    <source>
        <dbReference type="PIRSR" id="PIRSR600760-2"/>
    </source>
</evidence>
<dbReference type="GO" id="GO:0007165">
    <property type="term" value="P:signal transduction"/>
    <property type="evidence" value="ECO:0007669"/>
    <property type="project" value="TreeGrafter"/>
</dbReference>
<dbReference type="PANTHER" id="PTHR20854">
    <property type="entry name" value="INOSITOL MONOPHOSPHATASE"/>
    <property type="match status" value="1"/>
</dbReference>
<feature type="binding site" evidence="4">
    <location>
        <position position="93"/>
    </location>
    <ligand>
        <name>Mg(2+)</name>
        <dbReference type="ChEBI" id="CHEBI:18420"/>
        <label>2</label>
    </ligand>
</feature>